<sequence length="559" mass="64110">MAEAKYSMSPDQLTCSVCLDMLKDPVTIPCGHNYCMDCIKNLWDRGDASGRHRCPQCRMEFNRRPLLNRNALLAELTEQLKESAVGSSLLQTYGGPDDVLCDFCIGSSRGAATKTCVTCMANYCEKHLQPHKKFQALKRHKLEKPTGNLDQRVCLKHQKVLEIFCRTDQTCICLICGMTEHRAHDTVNPDVERAEKELQLESTKKDLKQKTQERMKDLEKLIMKVKRIKNSAKVEIKEYEKIFTFLVQSIERLRLELIEMIRVYEKGEVGMDEYRIKQLQKEIEELKGKDTELEQLSKTDNHIDFLQKFPSKCVPCEDEVQSCIDVDKDFLPDDLRKDLDVLISSLKETSCWELVQLSQFTPSYILENVMSKSVKRSALLKYNCQLTLDPNTVHTSLHLSETNKKVTPESKMSYPDHPDRFECFPQVLCRETLTGSRSYWEVRWTGTNCIEIGVTCKGIGRKGKGNECRFGCTKMSWSLCRSGSGWCVRHDNKETKIKDPAYERIGVFLDWPAGILSFYCVSETATLLHRFNAIFTEPLCAGFSLSSRYSYSSASLTIL</sequence>
<dbReference type="SUPFAM" id="SSF57845">
    <property type="entry name" value="B-box zinc-binding domain"/>
    <property type="match status" value="1"/>
</dbReference>
<dbReference type="Gene3D" id="2.60.120.920">
    <property type="match status" value="1"/>
</dbReference>
<dbReference type="PROSITE" id="PS50188">
    <property type="entry name" value="B302_SPRY"/>
    <property type="match status" value="1"/>
</dbReference>
<dbReference type="InterPro" id="IPR001841">
    <property type="entry name" value="Znf_RING"/>
</dbReference>
<feature type="non-terminal residue" evidence="11">
    <location>
        <position position="559"/>
    </location>
</feature>
<reference evidence="11 12" key="1">
    <citation type="journal article" date="2021" name="Cell">
        <title>Tracing the genetic footprints of vertebrate landing in non-teleost ray-finned fishes.</title>
        <authorList>
            <person name="Bi X."/>
            <person name="Wang K."/>
            <person name="Yang L."/>
            <person name="Pan H."/>
            <person name="Jiang H."/>
            <person name="Wei Q."/>
            <person name="Fang M."/>
            <person name="Yu H."/>
            <person name="Zhu C."/>
            <person name="Cai Y."/>
            <person name="He Y."/>
            <person name="Gan X."/>
            <person name="Zeng H."/>
            <person name="Yu D."/>
            <person name="Zhu Y."/>
            <person name="Jiang H."/>
            <person name="Qiu Q."/>
            <person name="Yang H."/>
            <person name="Zhang Y.E."/>
            <person name="Wang W."/>
            <person name="Zhu M."/>
            <person name="He S."/>
            <person name="Zhang G."/>
        </authorList>
    </citation>
    <scope>NUCLEOTIDE SEQUENCE [LARGE SCALE GENOMIC DNA]</scope>
    <source>
        <strain evidence="11">Bchr_013</strain>
    </source>
</reference>
<dbReference type="PROSITE" id="PS50119">
    <property type="entry name" value="ZF_BBOX"/>
    <property type="match status" value="1"/>
</dbReference>
<dbReference type="Proteomes" id="UP000886611">
    <property type="component" value="Unassembled WGS sequence"/>
</dbReference>
<dbReference type="OrthoDB" id="342730at2759"/>
<dbReference type="EMBL" id="JAATIS010003638">
    <property type="protein sequence ID" value="KAG2463939.1"/>
    <property type="molecule type" value="Genomic_DNA"/>
</dbReference>
<dbReference type="InterPro" id="IPR058030">
    <property type="entry name" value="TRIM8/14/16/25/29/45/65_CC"/>
</dbReference>
<dbReference type="InterPro" id="IPR043136">
    <property type="entry name" value="B30.2/SPRY_sf"/>
</dbReference>
<evidence type="ECO:0000259" key="8">
    <source>
        <dbReference type="PROSITE" id="PS50089"/>
    </source>
</evidence>
<feature type="domain" description="B30.2/SPRY" evidence="10">
    <location>
        <begin position="366"/>
        <end position="559"/>
    </location>
</feature>
<feature type="domain" description="B box-type" evidence="9">
    <location>
        <begin position="149"/>
        <end position="189"/>
    </location>
</feature>
<feature type="non-terminal residue" evidence="11">
    <location>
        <position position="1"/>
    </location>
</feature>
<dbReference type="InterPro" id="IPR003877">
    <property type="entry name" value="SPRY_dom"/>
</dbReference>
<evidence type="ECO:0000259" key="10">
    <source>
        <dbReference type="PROSITE" id="PS50188"/>
    </source>
</evidence>
<dbReference type="PANTHER" id="PTHR25465">
    <property type="entry name" value="B-BOX DOMAIN CONTAINING"/>
    <property type="match status" value="1"/>
</dbReference>
<dbReference type="PROSITE" id="PS00518">
    <property type="entry name" value="ZF_RING_1"/>
    <property type="match status" value="1"/>
</dbReference>
<gene>
    <name evidence="11" type="primary">Trim16_40</name>
    <name evidence="11" type="ORF">GTO96_0002475</name>
</gene>
<protein>
    <submittedName>
        <fullName evidence="11">TRI16 protein</fullName>
    </submittedName>
</protein>
<dbReference type="SUPFAM" id="SSF49899">
    <property type="entry name" value="Concanavalin A-like lectins/glucanases"/>
    <property type="match status" value="1"/>
</dbReference>
<dbReference type="Pfam" id="PF15227">
    <property type="entry name" value="zf-C3HC4_4"/>
    <property type="match status" value="1"/>
</dbReference>
<dbReference type="InterPro" id="IPR013320">
    <property type="entry name" value="ConA-like_dom_sf"/>
</dbReference>
<dbReference type="CDD" id="cd19802">
    <property type="entry name" value="Bbox1_TRIM8-like"/>
    <property type="match status" value="1"/>
</dbReference>
<dbReference type="InterPro" id="IPR013083">
    <property type="entry name" value="Znf_RING/FYVE/PHD"/>
</dbReference>
<dbReference type="InterPro" id="IPR000315">
    <property type="entry name" value="Znf_B-box"/>
</dbReference>
<name>A0A8X7XA25_POLSE</name>
<evidence type="ECO:0000256" key="4">
    <source>
        <dbReference type="ARBA" id="ARBA00022833"/>
    </source>
</evidence>
<dbReference type="PANTHER" id="PTHR25465:SF5">
    <property type="entry name" value="E3 UBIQUITIN_ISG15 LIGASE TRIM25-RELATED"/>
    <property type="match status" value="1"/>
</dbReference>
<evidence type="ECO:0000256" key="5">
    <source>
        <dbReference type="ARBA" id="ARBA00022859"/>
    </source>
</evidence>
<dbReference type="SUPFAM" id="SSF57850">
    <property type="entry name" value="RING/U-box"/>
    <property type="match status" value="1"/>
</dbReference>
<dbReference type="Gene3D" id="3.30.160.60">
    <property type="entry name" value="Classic Zinc Finger"/>
    <property type="match status" value="1"/>
</dbReference>
<feature type="coiled-coil region" evidence="7">
    <location>
        <begin position="269"/>
        <end position="299"/>
    </location>
</feature>
<dbReference type="InterPro" id="IPR006574">
    <property type="entry name" value="PRY"/>
</dbReference>
<feature type="domain" description="RING-type" evidence="8">
    <location>
        <begin position="15"/>
        <end position="58"/>
    </location>
</feature>
<accession>A0A8X7XA25</accession>
<dbReference type="AlphaFoldDB" id="A0A8X7XA25"/>
<dbReference type="Pfam" id="PF13765">
    <property type="entry name" value="PRY"/>
    <property type="match status" value="1"/>
</dbReference>
<keyword evidence="3 6" id="KW-0863">Zinc-finger</keyword>
<keyword evidence="5" id="KW-0391">Immunity</keyword>
<dbReference type="SMART" id="SM00336">
    <property type="entry name" value="BBOX"/>
    <property type="match status" value="1"/>
</dbReference>
<comment type="caution">
    <text evidence="11">The sequence shown here is derived from an EMBL/GenBank/DDBJ whole genome shotgun (WGS) entry which is preliminary data.</text>
</comment>
<evidence type="ECO:0000256" key="3">
    <source>
        <dbReference type="ARBA" id="ARBA00022771"/>
    </source>
</evidence>
<dbReference type="SMART" id="SM00449">
    <property type="entry name" value="SPRY"/>
    <property type="match status" value="1"/>
</dbReference>
<keyword evidence="12" id="KW-1185">Reference proteome</keyword>
<feature type="coiled-coil region" evidence="7">
    <location>
        <begin position="193"/>
        <end position="235"/>
    </location>
</feature>
<dbReference type="Gene3D" id="4.10.830.40">
    <property type="match status" value="1"/>
</dbReference>
<dbReference type="CDD" id="cd16040">
    <property type="entry name" value="SPRY_PRY_SNTX"/>
    <property type="match status" value="1"/>
</dbReference>
<dbReference type="PRINTS" id="PR01407">
    <property type="entry name" value="BUTYPHLNCDUF"/>
</dbReference>
<dbReference type="InterPro" id="IPR051051">
    <property type="entry name" value="E3_ubiq-ligase_TRIM/RNF"/>
</dbReference>
<dbReference type="GO" id="GO:0045087">
    <property type="term" value="P:innate immune response"/>
    <property type="evidence" value="ECO:0007669"/>
    <property type="project" value="UniProtKB-KW"/>
</dbReference>
<dbReference type="Pfam" id="PF00622">
    <property type="entry name" value="SPRY"/>
    <property type="match status" value="1"/>
</dbReference>
<keyword evidence="4" id="KW-0862">Zinc</keyword>
<evidence type="ECO:0000313" key="12">
    <source>
        <dbReference type="Proteomes" id="UP000886611"/>
    </source>
</evidence>
<dbReference type="InterPro" id="IPR003879">
    <property type="entry name" value="Butyrophylin_SPRY"/>
</dbReference>
<keyword evidence="1" id="KW-0399">Innate immunity</keyword>
<keyword evidence="2" id="KW-0479">Metal-binding</keyword>
<dbReference type="SMART" id="SM00589">
    <property type="entry name" value="PRY"/>
    <property type="match status" value="1"/>
</dbReference>
<proteinExistence type="predicted"/>
<dbReference type="CDD" id="cd19769">
    <property type="entry name" value="Bbox2_TRIM16-like"/>
    <property type="match status" value="1"/>
</dbReference>
<dbReference type="CDD" id="cd16543">
    <property type="entry name" value="RING-HC_TRIM77_C-IV"/>
    <property type="match status" value="1"/>
</dbReference>
<evidence type="ECO:0000256" key="6">
    <source>
        <dbReference type="PROSITE-ProRule" id="PRU00024"/>
    </source>
</evidence>
<dbReference type="InterPro" id="IPR001870">
    <property type="entry name" value="B30.2/SPRY"/>
</dbReference>
<dbReference type="Pfam" id="PF00643">
    <property type="entry name" value="zf-B_box"/>
    <property type="match status" value="1"/>
</dbReference>
<evidence type="ECO:0000259" key="9">
    <source>
        <dbReference type="PROSITE" id="PS50119"/>
    </source>
</evidence>
<evidence type="ECO:0000256" key="1">
    <source>
        <dbReference type="ARBA" id="ARBA00022588"/>
    </source>
</evidence>
<dbReference type="SMART" id="SM00184">
    <property type="entry name" value="RING"/>
    <property type="match status" value="1"/>
</dbReference>
<evidence type="ECO:0000313" key="11">
    <source>
        <dbReference type="EMBL" id="KAG2463939.1"/>
    </source>
</evidence>
<dbReference type="InterPro" id="IPR017907">
    <property type="entry name" value="Znf_RING_CS"/>
</dbReference>
<dbReference type="Pfam" id="PF25600">
    <property type="entry name" value="TRIM_CC"/>
    <property type="match status" value="1"/>
</dbReference>
<dbReference type="GO" id="GO:0005737">
    <property type="term" value="C:cytoplasm"/>
    <property type="evidence" value="ECO:0007669"/>
    <property type="project" value="UniProtKB-ARBA"/>
</dbReference>
<evidence type="ECO:0000256" key="7">
    <source>
        <dbReference type="SAM" id="Coils"/>
    </source>
</evidence>
<dbReference type="PROSITE" id="PS50089">
    <property type="entry name" value="ZF_RING_2"/>
    <property type="match status" value="1"/>
</dbReference>
<dbReference type="Gene3D" id="3.30.40.10">
    <property type="entry name" value="Zinc/RING finger domain, C3HC4 (zinc finger)"/>
    <property type="match status" value="1"/>
</dbReference>
<organism evidence="11 12">
    <name type="scientific">Polypterus senegalus</name>
    <name type="common">Senegal bichir</name>
    <dbReference type="NCBI Taxonomy" id="55291"/>
    <lineage>
        <taxon>Eukaryota</taxon>
        <taxon>Metazoa</taxon>
        <taxon>Chordata</taxon>
        <taxon>Craniata</taxon>
        <taxon>Vertebrata</taxon>
        <taxon>Euteleostomi</taxon>
        <taxon>Actinopterygii</taxon>
        <taxon>Polypteriformes</taxon>
        <taxon>Polypteridae</taxon>
        <taxon>Polypterus</taxon>
    </lineage>
</organism>
<evidence type="ECO:0000256" key="2">
    <source>
        <dbReference type="ARBA" id="ARBA00022723"/>
    </source>
</evidence>
<keyword evidence="7" id="KW-0175">Coiled coil</keyword>
<dbReference type="GO" id="GO:0008270">
    <property type="term" value="F:zinc ion binding"/>
    <property type="evidence" value="ECO:0007669"/>
    <property type="project" value="UniProtKB-KW"/>
</dbReference>